<evidence type="ECO:0000256" key="1">
    <source>
        <dbReference type="ARBA" id="ARBA00007921"/>
    </source>
</evidence>
<gene>
    <name evidence="6 9" type="primary">era</name>
    <name evidence="9" type="ORF">H9812_04660</name>
</gene>
<dbReference type="InterPro" id="IPR006073">
    <property type="entry name" value="GTP-bd"/>
</dbReference>
<reference evidence="9" key="1">
    <citation type="journal article" date="2021" name="PeerJ">
        <title>Extensive microbial diversity within the chicken gut microbiome revealed by metagenomics and culture.</title>
        <authorList>
            <person name="Gilroy R."/>
            <person name="Ravi A."/>
            <person name="Getino M."/>
            <person name="Pursley I."/>
            <person name="Horton D.L."/>
            <person name="Alikhan N.F."/>
            <person name="Baker D."/>
            <person name="Gharbi K."/>
            <person name="Hall N."/>
            <person name="Watson M."/>
            <person name="Adriaenssens E.M."/>
            <person name="Foster-Nyarko E."/>
            <person name="Jarju S."/>
            <person name="Secka A."/>
            <person name="Antonio M."/>
            <person name="Oren A."/>
            <person name="Chaudhuri R.R."/>
            <person name="La Ragione R."/>
            <person name="Hildebrand F."/>
            <person name="Pallen M.J."/>
        </authorList>
    </citation>
    <scope>NUCLEOTIDE SEQUENCE</scope>
    <source>
        <strain evidence="9">CHK33-5263</strain>
    </source>
</reference>
<comment type="function">
    <text evidence="6">An essential GTPase that binds both GDP and GTP, with rapid nucleotide exchange. Plays a role in 16S rRNA processing and 30S ribosomal subunit biogenesis and possibly also in cell cycle regulation and energy metabolism.</text>
</comment>
<feature type="binding site" evidence="6">
    <location>
        <begin position="119"/>
        <end position="122"/>
    </location>
    <ligand>
        <name>GTP</name>
        <dbReference type="ChEBI" id="CHEBI:37565"/>
    </ligand>
</feature>
<dbReference type="CDD" id="cd22534">
    <property type="entry name" value="KH-II_Era"/>
    <property type="match status" value="1"/>
</dbReference>
<keyword evidence="6" id="KW-1003">Cell membrane</keyword>
<dbReference type="PANTHER" id="PTHR42698:SF1">
    <property type="entry name" value="GTPASE ERA, MITOCHONDRIAL"/>
    <property type="match status" value="1"/>
</dbReference>
<accession>A0A9D2IV90</accession>
<dbReference type="NCBIfam" id="NF000908">
    <property type="entry name" value="PRK00089.1"/>
    <property type="match status" value="1"/>
</dbReference>
<evidence type="ECO:0000256" key="5">
    <source>
        <dbReference type="ARBA" id="ARBA00023134"/>
    </source>
</evidence>
<dbReference type="HAMAP" id="MF_00367">
    <property type="entry name" value="GTPase_Era"/>
    <property type="match status" value="1"/>
</dbReference>
<dbReference type="GO" id="GO:0005886">
    <property type="term" value="C:plasma membrane"/>
    <property type="evidence" value="ECO:0007669"/>
    <property type="project" value="UniProtKB-SubCell"/>
</dbReference>
<keyword evidence="6" id="KW-0472">Membrane</keyword>
<feature type="region of interest" description="G3" evidence="7">
    <location>
        <begin position="57"/>
        <end position="60"/>
    </location>
</feature>
<dbReference type="Pfam" id="PF01926">
    <property type="entry name" value="MMR_HSR1"/>
    <property type="match status" value="1"/>
</dbReference>
<comment type="caution">
    <text evidence="9">The sequence shown here is derived from an EMBL/GenBank/DDBJ whole genome shotgun (WGS) entry which is preliminary data.</text>
</comment>
<dbReference type="PANTHER" id="PTHR42698">
    <property type="entry name" value="GTPASE ERA"/>
    <property type="match status" value="1"/>
</dbReference>
<dbReference type="SUPFAM" id="SSF54814">
    <property type="entry name" value="Prokaryotic type KH domain (KH-domain type II)"/>
    <property type="match status" value="1"/>
</dbReference>
<comment type="subcellular location">
    <subcellularLocation>
        <location evidence="6">Cytoplasm</location>
    </subcellularLocation>
    <subcellularLocation>
        <location evidence="6">Cell membrane</location>
        <topology evidence="6">Peripheral membrane protein</topology>
    </subcellularLocation>
</comment>
<dbReference type="NCBIfam" id="TIGR00231">
    <property type="entry name" value="small_GTP"/>
    <property type="match status" value="1"/>
</dbReference>
<dbReference type="EMBL" id="DXBS01000090">
    <property type="protein sequence ID" value="HIZ24748.1"/>
    <property type="molecule type" value="Genomic_DNA"/>
</dbReference>
<dbReference type="FunFam" id="3.30.300.20:FF:000003">
    <property type="entry name" value="GTPase Era"/>
    <property type="match status" value="1"/>
</dbReference>
<dbReference type="GO" id="GO:0043024">
    <property type="term" value="F:ribosomal small subunit binding"/>
    <property type="evidence" value="ECO:0007669"/>
    <property type="project" value="TreeGrafter"/>
</dbReference>
<keyword evidence="6" id="KW-0699">rRNA-binding</keyword>
<feature type="binding site" evidence="6">
    <location>
        <begin position="57"/>
        <end position="61"/>
    </location>
    <ligand>
        <name>GTP</name>
        <dbReference type="ChEBI" id="CHEBI:37565"/>
    </ligand>
</feature>
<evidence type="ECO:0000256" key="4">
    <source>
        <dbReference type="ARBA" id="ARBA00022884"/>
    </source>
</evidence>
<reference evidence="9" key="2">
    <citation type="submission" date="2021-04" db="EMBL/GenBank/DDBJ databases">
        <authorList>
            <person name="Gilroy R."/>
        </authorList>
    </citation>
    <scope>NUCLEOTIDE SEQUENCE</scope>
    <source>
        <strain evidence="9">CHK33-5263</strain>
    </source>
</reference>
<dbReference type="NCBIfam" id="TIGR00436">
    <property type="entry name" value="era"/>
    <property type="match status" value="1"/>
</dbReference>
<dbReference type="Gene3D" id="3.30.300.20">
    <property type="match status" value="1"/>
</dbReference>
<dbReference type="InterPro" id="IPR009019">
    <property type="entry name" value="KH_sf_prok-type"/>
</dbReference>
<evidence type="ECO:0000256" key="6">
    <source>
        <dbReference type="HAMAP-Rule" id="MF_00367"/>
    </source>
</evidence>
<dbReference type="GO" id="GO:0003924">
    <property type="term" value="F:GTPase activity"/>
    <property type="evidence" value="ECO:0007669"/>
    <property type="project" value="UniProtKB-UniRule"/>
</dbReference>
<dbReference type="Proteomes" id="UP000824044">
    <property type="component" value="Unassembled WGS sequence"/>
</dbReference>
<dbReference type="GO" id="GO:0005829">
    <property type="term" value="C:cytosol"/>
    <property type="evidence" value="ECO:0007669"/>
    <property type="project" value="TreeGrafter"/>
</dbReference>
<dbReference type="SUPFAM" id="SSF52540">
    <property type="entry name" value="P-loop containing nucleoside triphosphate hydrolases"/>
    <property type="match status" value="1"/>
</dbReference>
<dbReference type="InterPro" id="IPR004044">
    <property type="entry name" value="KH_dom_type_2"/>
</dbReference>
<comment type="subunit">
    <text evidence="6">Monomer.</text>
</comment>
<evidence type="ECO:0000313" key="10">
    <source>
        <dbReference type="Proteomes" id="UP000824044"/>
    </source>
</evidence>
<name>A0A9D2IV90_9FIRM</name>
<feature type="domain" description="Era-type G" evidence="8">
    <location>
        <begin position="2"/>
        <end position="169"/>
    </location>
</feature>
<comment type="similarity">
    <text evidence="1 6 7">Belongs to the TRAFAC class TrmE-Era-EngA-EngB-Septin-like GTPase superfamily. Era GTPase family.</text>
</comment>
<keyword evidence="4 6" id="KW-0694">RNA-binding</keyword>
<protein>
    <recommendedName>
        <fullName evidence="2 6">GTPase Era</fullName>
    </recommendedName>
</protein>
<dbReference type="InterPro" id="IPR005662">
    <property type="entry name" value="GTPase_Era-like"/>
</dbReference>
<organism evidence="9 10">
    <name type="scientific">Candidatus Gallimonas intestinigallinarum</name>
    <dbReference type="NCBI Taxonomy" id="2838604"/>
    <lineage>
        <taxon>Bacteria</taxon>
        <taxon>Bacillati</taxon>
        <taxon>Bacillota</taxon>
        <taxon>Clostridia</taxon>
        <taxon>Candidatus Gallimonas</taxon>
    </lineage>
</organism>
<dbReference type="AlphaFoldDB" id="A0A9D2IV90"/>
<feature type="region of interest" description="G4" evidence="7">
    <location>
        <begin position="119"/>
        <end position="122"/>
    </location>
</feature>
<dbReference type="GO" id="GO:0005525">
    <property type="term" value="F:GTP binding"/>
    <property type="evidence" value="ECO:0007669"/>
    <property type="project" value="UniProtKB-UniRule"/>
</dbReference>
<evidence type="ECO:0000256" key="3">
    <source>
        <dbReference type="ARBA" id="ARBA00022741"/>
    </source>
</evidence>
<dbReference type="Pfam" id="PF07650">
    <property type="entry name" value="KH_2"/>
    <property type="match status" value="1"/>
</dbReference>
<dbReference type="Gene3D" id="3.40.50.300">
    <property type="entry name" value="P-loop containing nucleotide triphosphate hydrolases"/>
    <property type="match status" value="1"/>
</dbReference>
<evidence type="ECO:0000259" key="8">
    <source>
        <dbReference type="PROSITE" id="PS51713"/>
    </source>
</evidence>
<keyword evidence="6" id="KW-0963">Cytoplasm</keyword>
<feature type="region of interest" description="G5" evidence="7">
    <location>
        <begin position="148"/>
        <end position="150"/>
    </location>
</feature>
<feature type="binding site" evidence="6">
    <location>
        <begin position="10"/>
        <end position="17"/>
    </location>
    <ligand>
        <name>GTP</name>
        <dbReference type="ChEBI" id="CHEBI:37565"/>
    </ligand>
</feature>
<feature type="region of interest" description="G1" evidence="7">
    <location>
        <begin position="10"/>
        <end position="17"/>
    </location>
</feature>
<proteinExistence type="inferred from homology"/>
<evidence type="ECO:0000256" key="7">
    <source>
        <dbReference type="PROSITE-ProRule" id="PRU01050"/>
    </source>
</evidence>
<keyword evidence="5 6" id="KW-0342">GTP-binding</keyword>
<dbReference type="PROSITE" id="PS51713">
    <property type="entry name" value="G_ERA"/>
    <property type="match status" value="1"/>
</dbReference>
<keyword evidence="3 6" id="KW-0547">Nucleotide-binding</keyword>
<dbReference type="InterPro" id="IPR005225">
    <property type="entry name" value="Small_GTP-bd"/>
</dbReference>
<evidence type="ECO:0000256" key="2">
    <source>
        <dbReference type="ARBA" id="ARBA00020484"/>
    </source>
</evidence>
<feature type="region of interest" description="G2" evidence="7">
    <location>
        <begin position="36"/>
        <end position="40"/>
    </location>
</feature>
<dbReference type="InterPro" id="IPR015946">
    <property type="entry name" value="KH_dom-like_a/b"/>
</dbReference>
<dbReference type="CDD" id="cd04163">
    <property type="entry name" value="Era"/>
    <property type="match status" value="1"/>
</dbReference>
<dbReference type="GO" id="GO:0000028">
    <property type="term" value="P:ribosomal small subunit assembly"/>
    <property type="evidence" value="ECO:0007669"/>
    <property type="project" value="TreeGrafter"/>
</dbReference>
<dbReference type="GO" id="GO:0070181">
    <property type="term" value="F:small ribosomal subunit rRNA binding"/>
    <property type="evidence" value="ECO:0007669"/>
    <property type="project" value="UniProtKB-UniRule"/>
</dbReference>
<dbReference type="InterPro" id="IPR027417">
    <property type="entry name" value="P-loop_NTPase"/>
</dbReference>
<keyword evidence="6" id="KW-0690">Ribosome biogenesis</keyword>
<evidence type="ECO:0000313" key="9">
    <source>
        <dbReference type="EMBL" id="HIZ24748.1"/>
    </source>
</evidence>
<dbReference type="InterPro" id="IPR030388">
    <property type="entry name" value="G_ERA_dom"/>
</dbReference>
<sequence length="294" mass="32877">MRSGTVAVIGRANAGKSTLINVLVGEKVAIVSPKPQTTRDRILGVLTRETHQIAFVDTPGIYRQRNALTDVMMKTTETTSRDVDAILFVLDGHEGVKEEDAELIKKYASLGVPLLVAFTKIDIMPRENIPAELKKLADAGVEEDIYPVSARKGTNLKKLEAGIAAMLPEGEPIFPEDVVSDRSEKFMVAELMREKILLKYDKEIPHGVAVIVNTFERRENGTYEVNLDIVCEKPNHKAILIGKQGRALKEVASFARQDMEKFLGAKVFLTVYVKVREDWRDSTRFLKEFGYGEE</sequence>